<dbReference type="InterPro" id="IPR000086">
    <property type="entry name" value="NUDIX_hydrolase_dom"/>
</dbReference>
<evidence type="ECO:0000256" key="1">
    <source>
        <dbReference type="ARBA" id="ARBA00001936"/>
    </source>
</evidence>
<dbReference type="GO" id="GO:0046872">
    <property type="term" value="F:metal ion binding"/>
    <property type="evidence" value="ECO:0007669"/>
    <property type="project" value="UniProtKB-KW"/>
</dbReference>
<feature type="compositionally biased region" description="Acidic residues" evidence="7">
    <location>
        <begin position="57"/>
        <end position="66"/>
    </location>
</feature>
<evidence type="ECO:0000256" key="5">
    <source>
        <dbReference type="ARBA" id="ARBA00022842"/>
    </source>
</evidence>
<dbReference type="KEGG" id="spue:AB5L97_17660"/>
<evidence type="ECO:0000256" key="4">
    <source>
        <dbReference type="ARBA" id="ARBA00022801"/>
    </source>
</evidence>
<sequence>MAADLDQTPGPPIVGEAATVVVLRDGPAGLEVLLLERLSTGSFGGAWAFPGGRVDPEDAGPEDPQPEEAPRSEDSAHDAGASLGAPLAAPLAVPLAVPLRVRRAAVRETLEETGLVVPQDSLIPFSRWVPPLRVTKRLITWFFLAPDPAGELTVSADEHVASAWLPPAEALRLHAAGELQLFPPTWITLDALGGAFSVAEALAAAPRPPKQFESFQLSGADGRLEAVLWAGDAQYGDPAAKGGARHRLWINSLPWRLERST</sequence>
<proteinExistence type="predicted"/>
<name>A0AB39L247_9MICC</name>
<keyword evidence="3" id="KW-0479">Metal-binding</keyword>
<dbReference type="InterPro" id="IPR015797">
    <property type="entry name" value="NUDIX_hydrolase-like_dom_sf"/>
</dbReference>
<dbReference type="PROSITE" id="PS51462">
    <property type="entry name" value="NUDIX"/>
    <property type="match status" value="1"/>
</dbReference>
<dbReference type="PANTHER" id="PTHR12318:SF0">
    <property type="entry name" value="ACYL-COENZYME A DIPHOSPHATASE NUDT19"/>
    <property type="match status" value="1"/>
</dbReference>
<evidence type="ECO:0000256" key="2">
    <source>
        <dbReference type="ARBA" id="ARBA00001946"/>
    </source>
</evidence>
<keyword evidence="6" id="KW-0464">Manganese</keyword>
<evidence type="ECO:0000256" key="3">
    <source>
        <dbReference type="ARBA" id="ARBA00022723"/>
    </source>
</evidence>
<dbReference type="Pfam" id="PF00293">
    <property type="entry name" value="NUDIX"/>
    <property type="match status" value="1"/>
</dbReference>
<keyword evidence="4" id="KW-0378">Hydrolase</keyword>
<comment type="cofactor">
    <cofactor evidence="1">
        <name>Mn(2+)</name>
        <dbReference type="ChEBI" id="CHEBI:29035"/>
    </cofactor>
</comment>
<protein>
    <submittedName>
        <fullName evidence="9">NUDIX domain-containing protein</fullName>
    </submittedName>
</protein>
<evidence type="ECO:0000256" key="6">
    <source>
        <dbReference type="ARBA" id="ARBA00023211"/>
    </source>
</evidence>
<accession>A0AB39L247</accession>
<dbReference type="AlphaFoldDB" id="A0AB39L247"/>
<evidence type="ECO:0000259" key="8">
    <source>
        <dbReference type="PROSITE" id="PS51462"/>
    </source>
</evidence>
<dbReference type="EMBL" id="CP163302">
    <property type="protein sequence ID" value="XDP45067.1"/>
    <property type="molecule type" value="Genomic_DNA"/>
</dbReference>
<dbReference type="RefSeq" id="WP_369045649.1">
    <property type="nucleotide sequence ID" value="NZ_CP163302.1"/>
</dbReference>
<reference evidence="9" key="1">
    <citation type="submission" date="2024-07" db="EMBL/GenBank/DDBJ databases">
        <authorList>
            <person name="fu j."/>
        </authorList>
    </citation>
    <scope>NUCLEOTIDE SEQUENCE</scope>
    <source>
        <strain evidence="9">P10A9</strain>
    </source>
</reference>
<dbReference type="SUPFAM" id="SSF55811">
    <property type="entry name" value="Nudix"/>
    <property type="match status" value="1"/>
</dbReference>
<dbReference type="PANTHER" id="PTHR12318">
    <property type="entry name" value="TESTOSTERONE-REGULATED PROTEIN RP2"/>
    <property type="match status" value="1"/>
</dbReference>
<dbReference type="CDD" id="cd18870">
    <property type="entry name" value="NUDIX_AcylCoAdiphos_Nudt19"/>
    <property type="match status" value="1"/>
</dbReference>
<dbReference type="InterPro" id="IPR039121">
    <property type="entry name" value="NUDT19"/>
</dbReference>
<comment type="cofactor">
    <cofactor evidence="2">
        <name>Mg(2+)</name>
        <dbReference type="ChEBI" id="CHEBI:18420"/>
    </cofactor>
</comment>
<evidence type="ECO:0000256" key="7">
    <source>
        <dbReference type="SAM" id="MobiDB-lite"/>
    </source>
</evidence>
<evidence type="ECO:0000313" key="9">
    <source>
        <dbReference type="EMBL" id="XDP45067.1"/>
    </source>
</evidence>
<feature type="region of interest" description="Disordered" evidence="7">
    <location>
        <begin position="49"/>
        <end position="81"/>
    </location>
</feature>
<feature type="domain" description="Nudix hydrolase" evidence="8">
    <location>
        <begin position="13"/>
        <end position="188"/>
    </location>
</feature>
<dbReference type="GO" id="GO:0016818">
    <property type="term" value="F:hydrolase activity, acting on acid anhydrides, in phosphorus-containing anhydrides"/>
    <property type="evidence" value="ECO:0007669"/>
    <property type="project" value="InterPro"/>
</dbReference>
<gene>
    <name evidence="9" type="ORF">AB5L97_17660</name>
</gene>
<keyword evidence="5" id="KW-0460">Magnesium</keyword>
<organism evidence="9">
    <name type="scientific">Sinomonas puerhi</name>
    <dbReference type="NCBI Taxonomy" id="3238584"/>
    <lineage>
        <taxon>Bacteria</taxon>
        <taxon>Bacillati</taxon>
        <taxon>Actinomycetota</taxon>
        <taxon>Actinomycetes</taxon>
        <taxon>Micrococcales</taxon>
        <taxon>Micrococcaceae</taxon>
        <taxon>Sinomonas</taxon>
    </lineage>
</organism>
<feature type="compositionally biased region" description="Basic and acidic residues" evidence="7">
    <location>
        <begin position="68"/>
        <end position="77"/>
    </location>
</feature>
<dbReference type="Gene3D" id="3.90.79.10">
    <property type="entry name" value="Nucleoside Triphosphate Pyrophosphohydrolase"/>
    <property type="match status" value="2"/>
</dbReference>